<keyword evidence="1" id="KW-0472">Membrane</keyword>
<evidence type="ECO:0000256" key="1">
    <source>
        <dbReference type="SAM" id="Phobius"/>
    </source>
</evidence>
<evidence type="ECO:0000313" key="3">
    <source>
        <dbReference type="EMBL" id="MTB63443.1"/>
    </source>
</evidence>
<dbReference type="InterPro" id="IPR036890">
    <property type="entry name" value="HATPase_C_sf"/>
</dbReference>
<keyword evidence="1" id="KW-0812">Transmembrane</keyword>
<feature type="domain" description="Sensor histidine kinase NatK-like C-terminal" evidence="2">
    <location>
        <begin position="326"/>
        <end position="432"/>
    </location>
</feature>
<dbReference type="PANTHER" id="PTHR40448:SF1">
    <property type="entry name" value="TWO-COMPONENT SENSOR HISTIDINE KINASE"/>
    <property type="match status" value="1"/>
</dbReference>
<feature type="transmembrane region" description="Helical" evidence="1">
    <location>
        <begin position="161"/>
        <end position="181"/>
    </location>
</feature>
<comment type="caution">
    <text evidence="4">The sequence shown here is derived from an EMBL/GenBank/DDBJ whole genome shotgun (WGS) entry which is preliminary data.</text>
</comment>
<sequence>MTHFPDIPRVYTALSEAVACCLVCLPLIINMEWLRKVRTLLLIFPAQILLQLLAGQFPILLWTIGMGINISWMFASIYLLGVKQHKTALYLTAKAFIAAELVASLAWHLYCLTIYSQPVDNLWTQALFMGVISSISFLLFYQQNRKINLEELQNSIEKREVWVAVFTSLTIFILSNIGFILSGTPQFQDSTSIFILRTTVNFSGILLLLTQESQQYDRYLREELVAIHNMFQLQYKQYQAYRENNDLISRKAHDLKHQLYIIQQEADKQKQQQYLQEMTVAIQNFEAKIETGNPVLDTILTQKNQYCLQNGINFTCIVQGQLLHFMDIMDISALFGNAIDNAIEAVEKISQAEQRLMTLKVSQHSQFIVIRLDNYDTSNLDLSTGQFPSTSKEDKNLHGIGLKSMDFIVQKYGGSLTLNKEDNWVQLKILLPVENS</sequence>
<keyword evidence="5" id="KW-1185">Reference proteome</keyword>
<evidence type="ECO:0000313" key="6">
    <source>
        <dbReference type="Proteomes" id="UP000435423"/>
    </source>
</evidence>
<feature type="transmembrane region" description="Helical" evidence="1">
    <location>
        <begin position="88"/>
        <end position="110"/>
    </location>
</feature>
<keyword evidence="1" id="KW-1133">Transmembrane helix</keyword>
<dbReference type="EMBL" id="WUBJ01000001">
    <property type="protein sequence ID" value="MWV55579.1"/>
    <property type="molecule type" value="Genomic_DNA"/>
</dbReference>
<feature type="transmembrane region" description="Helical" evidence="1">
    <location>
        <begin position="12"/>
        <end position="30"/>
    </location>
</feature>
<feature type="transmembrane region" description="Helical" evidence="1">
    <location>
        <begin position="60"/>
        <end position="81"/>
    </location>
</feature>
<dbReference type="SUPFAM" id="SSF55874">
    <property type="entry name" value="ATPase domain of HSP90 chaperone/DNA topoisomerase II/histidine kinase"/>
    <property type="match status" value="1"/>
</dbReference>
<proteinExistence type="predicted"/>
<evidence type="ECO:0000313" key="4">
    <source>
        <dbReference type="EMBL" id="MWV55579.1"/>
    </source>
</evidence>
<protein>
    <submittedName>
        <fullName evidence="4">GHKL domain-containing protein</fullName>
    </submittedName>
</protein>
<feature type="transmembrane region" description="Helical" evidence="1">
    <location>
        <begin position="193"/>
        <end position="210"/>
    </location>
</feature>
<dbReference type="EMBL" id="WLCG01000001">
    <property type="protein sequence ID" value="MTB63443.1"/>
    <property type="molecule type" value="Genomic_DNA"/>
</dbReference>
<reference evidence="4 6" key="1">
    <citation type="submission" date="2019-10" db="EMBL/GenBank/DDBJ databases">
        <title>Streptococcis sp, isolated from the respiratory tract of Marmot.</title>
        <authorList>
            <person name="Zhang G."/>
        </authorList>
    </citation>
    <scope>NUCLEOTIDE SEQUENCE [LARGE SCALE GENOMIC DNA]</scope>
    <source>
        <strain evidence="4">Zg-70</strain>
        <strain evidence="6">zg-70</strain>
    </source>
</reference>
<dbReference type="InterPro" id="IPR032834">
    <property type="entry name" value="NatK-like_C"/>
</dbReference>
<evidence type="ECO:0000313" key="5">
    <source>
        <dbReference type="Proteomes" id="UP000435060"/>
    </source>
</evidence>
<dbReference type="CDD" id="cd16935">
    <property type="entry name" value="HATPase_AgrC-ComD-like"/>
    <property type="match status" value="1"/>
</dbReference>
<dbReference type="Proteomes" id="UP000435060">
    <property type="component" value="Unassembled WGS sequence"/>
</dbReference>
<dbReference type="PANTHER" id="PTHR40448">
    <property type="entry name" value="TWO-COMPONENT SENSOR HISTIDINE KINASE"/>
    <property type="match status" value="1"/>
</dbReference>
<dbReference type="Proteomes" id="UP000435423">
    <property type="component" value="Unassembled WGS sequence"/>
</dbReference>
<name>A0A6I4R7S1_9STRE</name>
<evidence type="ECO:0000259" key="2">
    <source>
        <dbReference type="Pfam" id="PF14501"/>
    </source>
</evidence>
<dbReference type="GO" id="GO:0042802">
    <property type="term" value="F:identical protein binding"/>
    <property type="evidence" value="ECO:0007669"/>
    <property type="project" value="TreeGrafter"/>
</dbReference>
<reference evidence="3 5" key="2">
    <citation type="submission" date="2019-11" db="EMBL/GenBank/DDBJ databases">
        <title>Streptococcis sp. isolated from the respiratory tract of Marmot.</title>
        <authorList>
            <person name="Zhang G."/>
        </authorList>
    </citation>
    <scope>NUCLEOTIDE SEQUENCE [LARGE SCALE GENOMIC DNA]</scope>
    <source>
        <strain evidence="5">zg-86</strain>
        <strain evidence="3">Zg-86</strain>
    </source>
</reference>
<dbReference type="AlphaFoldDB" id="A0A6I4R7S1"/>
<accession>A0A6I4R7S1</accession>
<feature type="transmembrane region" description="Helical" evidence="1">
    <location>
        <begin position="122"/>
        <end position="141"/>
    </location>
</feature>
<organism evidence="4 6">
    <name type="scientific">Streptococcus zhangguiae</name>
    <dbReference type="NCBI Taxonomy" id="2664091"/>
    <lineage>
        <taxon>Bacteria</taxon>
        <taxon>Bacillati</taxon>
        <taxon>Bacillota</taxon>
        <taxon>Bacilli</taxon>
        <taxon>Lactobacillales</taxon>
        <taxon>Streptococcaceae</taxon>
        <taxon>Streptococcus</taxon>
    </lineage>
</organism>
<dbReference type="Gene3D" id="3.30.565.10">
    <property type="entry name" value="Histidine kinase-like ATPase, C-terminal domain"/>
    <property type="match status" value="1"/>
</dbReference>
<dbReference type="Pfam" id="PF14501">
    <property type="entry name" value="HATPase_c_5"/>
    <property type="match status" value="1"/>
</dbReference>
<gene>
    <name evidence="3" type="ORF">GGG87_00250</name>
    <name evidence="4" type="ORF">GGH11_01035</name>
</gene>